<dbReference type="InterPro" id="IPR006693">
    <property type="entry name" value="AB_hydrolase_lipase"/>
</dbReference>
<feature type="domain" description="Partial AB-hydrolase lipase" evidence="10">
    <location>
        <begin position="45"/>
        <end position="104"/>
    </location>
</feature>
<keyword evidence="6" id="KW-0325">Glycoprotein</keyword>
<evidence type="ECO:0000259" key="10">
    <source>
        <dbReference type="Pfam" id="PF04083"/>
    </source>
</evidence>
<feature type="signal peptide" evidence="9">
    <location>
        <begin position="1"/>
        <end position="28"/>
    </location>
</feature>
<reference evidence="11" key="1">
    <citation type="submission" date="2020-02" db="EMBL/GenBank/DDBJ databases">
        <authorList>
            <person name="Scholz U."/>
            <person name="Mascher M."/>
            <person name="Fiebig A."/>
        </authorList>
    </citation>
    <scope>NUCLEOTIDE SEQUENCE</scope>
</reference>
<dbReference type="InterPro" id="IPR025483">
    <property type="entry name" value="Lipase_euk"/>
</dbReference>
<proteinExistence type="inferred from homology"/>
<keyword evidence="12" id="KW-1185">Reference proteome</keyword>
<dbReference type="InterPro" id="IPR029058">
    <property type="entry name" value="AB_hydrolase_fold"/>
</dbReference>
<dbReference type="PIRSF" id="PIRSF000862">
    <property type="entry name" value="Steryl_ester_lip"/>
    <property type="match status" value="1"/>
</dbReference>
<evidence type="ECO:0000256" key="5">
    <source>
        <dbReference type="ARBA" id="ARBA00023098"/>
    </source>
</evidence>
<keyword evidence="2 9" id="KW-0732">Signal</keyword>
<evidence type="ECO:0000313" key="12">
    <source>
        <dbReference type="Proteomes" id="UP000663760"/>
    </source>
</evidence>
<sequence length="409" mass="46226">MAGPRRSSLLLFPFVLFMLLLWRGRCSTEQKLGRRSPPTDGGFCDQLIRPLGYACTEHVVQTDDGFLLAVQRIQDGKNTQKFGSPRPVFLQHGLFQGGDTWFLNPTEQSLGFVLADHGFDVWVGNVRGTHWSRGHISLSETERVFWEWSWQELAEYDLKCMVNYVYSVTNSKVLFVGHSQGTIMGLAALTKPEVVDMIEAAALLSPISYLDHISSQLVLRAVGMHLDQVLLTMGIHELNFRNDLGVRIMDYLCDGFMDCGNILSAITGKNCCFNDSRVEYYLEYEPHPSSVKNINHLFQMIRKGTFTKYDYGVWGNLKHYGRMHPPPYDLAAIPKSLPLWMAYGGNDALADTTDVERMMRGLSSEPETVYLDSYGHIDFIYSVNAKVDIYDKMISFFSSCGQAASIWSA</sequence>
<organism evidence="11 12">
    <name type="scientific">Spirodela intermedia</name>
    <name type="common">Intermediate duckweed</name>
    <dbReference type="NCBI Taxonomy" id="51605"/>
    <lineage>
        <taxon>Eukaryota</taxon>
        <taxon>Viridiplantae</taxon>
        <taxon>Streptophyta</taxon>
        <taxon>Embryophyta</taxon>
        <taxon>Tracheophyta</taxon>
        <taxon>Spermatophyta</taxon>
        <taxon>Magnoliopsida</taxon>
        <taxon>Liliopsida</taxon>
        <taxon>Araceae</taxon>
        <taxon>Lemnoideae</taxon>
        <taxon>Spirodela</taxon>
    </lineage>
</organism>
<feature type="active site" description="Charge relay system" evidence="8">
    <location>
        <position position="376"/>
    </location>
</feature>
<keyword evidence="4 7" id="KW-0442">Lipid degradation</keyword>
<dbReference type="OrthoDB" id="9974421at2759"/>
<dbReference type="PANTHER" id="PTHR11005">
    <property type="entry name" value="LYSOSOMAL ACID LIPASE-RELATED"/>
    <property type="match status" value="1"/>
</dbReference>
<evidence type="ECO:0000256" key="2">
    <source>
        <dbReference type="ARBA" id="ARBA00022729"/>
    </source>
</evidence>
<evidence type="ECO:0000256" key="8">
    <source>
        <dbReference type="PIRSR" id="PIRSR000862-1"/>
    </source>
</evidence>
<evidence type="ECO:0000256" key="6">
    <source>
        <dbReference type="ARBA" id="ARBA00023180"/>
    </source>
</evidence>
<comment type="similarity">
    <text evidence="1 7">Belongs to the AB hydrolase superfamily. Lipase family.</text>
</comment>
<accession>A0A7I8KK01</accession>
<dbReference type="Proteomes" id="UP000663760">
    <property type="component" value="Chromosome 6"/>
</dbReference>
<dbReference type="Gene3D" id="3.40.50.1820">
    <property type="entry name" value="alpha/beta hydrolase"/>
    <property type="match status" value="1"/>
</dbReference>
<evidence type="ECO:0000256" key="4">
    <source>
        <dbReference type="ARBA" id="ARBA00022963"/>
    </source>
</evidence>
<evidence type="ECO:0000256" key="1">
    <source>
        <dbReference type="ARBA" id="ARBA00010701"/>
    </source>
</evidence>
<gene>
    <name evidence="11" type="ORF">SI8410_06008427</name>
</gene>
<protein>
    <recommendedName>
        <fullName evidence="7">Lipase</fullName>
    </recommendedName>
</protein>
<name>A0A7I8KK01_SPIIN</name>
<feature type="chain" id="PRO_5029630768" description="Lipase" evidence="9">
    <location>
        <begin position="29"/>
        <end position="409"/>
    </location>
</feature>
<evidence type="ECO:0000256" key="9">
    <source>
        <dbReference type="SAM" id="SignalP"/>
    </source>
</evidence>
<dbReference type="SUPFAM" id="SSF53474">
    <property type="entry name" value="alpha/beta-Hydrolases"/>
    <property type="match status" value="1"/>
</dbReference>
<keyword evidence="3 7" id="KW-0378">Hydrolase</keyword>
<evidence type="ECO:0000313" key="11">
    <source>
        <dbReference type="EMBL" id="CAA7397762.1"/>
    </source>
</evidence>
<feature type="active site" description="Nucleophile" evidence="8">
    <location>
        <position position="179"/>
    </location>
</feature>
<dbReference type="GO" id="GO:0016788">
    <property type="term" value="F:hydrolase activity, acting on ester bonds"/>
    <property type="evidence" value="ECO:0007669"/>
    <property type="project" value="InterPro"/>
</dbReference>
<evidence type="ECO:0000256" key="3">
    <source>
        <dbReference type="ARBA" id="ARBA00022801"/>
    </source>
</evidence>
<dbReference type="FunFam" id="3.40.50.1820:FF:000057">
    <property type="entry name" value="Lipase"/>
    <property type="match status" value="1"/>
</dbReference>
<dbReference type="EMBL" id="LR746269">
    <property type="protein sequence ID" value="CAA7397762.1"/>
    <property type="molecule type" value="Genomic_DNA"/>
</dbReference>
<feature type="active site" description="Charge relay system" evidence="8">
    <location>
        <position position="347"/>
    </location>
</feature>
<keyword evidence="5" id="KW-0443">Lipid metabolism</keyword>
<dbReference type="Pfam" id="PF04083">
    <property type="entry name" value="Abhydro_lipase"/>
    <property type="match status" value="1"/>
</dbReference>
<dbReference type="AlphaFoldDB" id="A0A7I8KK01"/>
<dbReference type="GO" id="GO:0016042">
    <property type="term" value="P:lipid catabolic process"/>
    <property type="evidence" value="ECO:0007669"/>
    <property type="project" value="UniProtKB-KW"/>
</dbReference>
<evidence type="ECO:0000256" key="7">
    <source>
        <dbReference type="PIRNR" id="PIRNR000862"/>
    </source>
</evidence>